<dbReference type="InterPro" id="IPR036921">
    <property type="entry name" value="PurM-like_N_sf"/>
</dbReference>
<dbReference type="InterPro" id="IPR023061">
    <property type="entry name" value="SelD_I"/>
</dbReference>
<accession>A0A017RVR7</accession>
<comment type="caution">
    <text evidence="12">The sequence shown here is derived from an EMBL/GenBank/DDBJ whole genome shotgun (WGS) entry which is preliminary data.</text>
</comment>
<dbReference type="GO" id="GO:0016260">
    <property type="term" value="P:selenocysteine biosynthetic process"/>
    <property type="evidence" value="ECO:0007669"/>
    <property type="project" value="InterPro"/>
</dbReference>
<dbReference type="Proteomes" id="UP000019681">
    <property type="component" value="Unassembled WGS sequence"/>
</dbReference>
<feature type="binding site" description="in other chain" evidence="9">
    <location>
        <position position="25"/>
    </location>
    <ligand>
        <name>ATP</name>
        <dbReference type="ChEBI" id="CHEBI:30616"/>
        <note>ligand shared between dimeric partners</note>
    </ligand>
</feature>
<feature type="binding site" description="in other chain" evidence="9">
    <location>
        <begin position="5"/>
        <end position="7"/>
    </location>
    <ligand>
        <name>ATP</name>
        <dbReference type="ChEBI" id="CHEBI:30616"/>
        <note>ligand shared between dimeric partners</note>
    </ligand>
</feature>
<keyword evidence="5 9" id="KW-0418">Kinase</keyword>
<dbReference type="PANTHER" id="PTHR10256">
    <property type="entry name" value="SELENIDE, WATER DIKINASE"/>
    <property type="match status" value="1"/>
</dbReference>
<feature type="binding site" evidence="9">
    <location>
        <begin position="95"/>
        <end position="97"/>
    </location>
    <ligand>
        <name>ATP</name>
        <dbReference type="ChEBI" id="CHEBI:30616"/>
        <note>ligand shared between dimeric partners</note>
    </ligand>
</feature>
<dbReference type="InterPro" id="IPR010918">
    <property type="entry name" value="PurM-like_C_dom"/>
</dbReference>
<reference evidence="12 13" key="1">
    <citation type="journal article" date="2014" name="Genome Announc.">
        <title>Draft Genome Sequence of Fervidicella metallireducens Strain AeBT, an Iron-Reducing Thermoanaerobe from the Great Artesian Basin.</title>
        <authorList>
            <person name="Patel B.K."/>
        </authorList>
    </citation>
    <scope>NUCLEOTIDE SEQUENCE [LARGE SCALE GENOMIC DNA]</scope>
    <source>
        <strain evidence="12 13">AeB</strain>
    </source>
</reference>
<proteinExistence type="inferred from homology"/>
<keyword evidence="2 9" id="KW-0808">Transferase</keyword>
<dbReference type="HAMAP" id="MF_00625">
    <property type="entry name" value="SelD"/>
    <property type="match status" value="1"/>
</dbReference>
<evidence type="ECO:0000256" key="6">
    <source>
        <dbReference type="ARBA" id="ARBA00022840"/>
    </source>
</evidence>
<dbReference type="AlphaFoldDB" id="A0A017RVR7"/>
<dbReference type="GO" id="GO:0000287">
    <property type="term" value="F:magnesium ion binding"/>
    <property type="evidence" value="ECO:0007669"/>
    <property type="project" value="UniProtKB-UniRule"/>
</dbReference>
<feature type="domain" description="PurM-like N-terminal" evidence="10">
    <location>
        <begin position="7"/>
        <end position="113"/>
    </location>
</feature>
<comment type="caution">
    <text evidence="9">Lacks conserved residue(s) required for the propagation of feature annotation.</text>
</comment>
<keyword evidence="6 9" id="KW-0067">ATP-binding</keyword>
<dbReference type="GO" id="GO:0005737">
    <property type="term" value="C:cytoplasm"/>
    <property type="evidence" value="ECO:0007669"/>
    <property type="project" value="TreeGrafter"/>
</dbReference>
<evidence type="ECO:0000313" key="12">
    <source>
        <dbReference type="EMBL" id="EYE88484.1"/>
    </source>
</evidence>
<dbReference type="SUPFAM" id="SSF56042">
    <property type="entry name" value="PurM C-terminal domain-like"/>
    <property type="match status" value="1"/>
</dbReference>
<keyword evidence="3 9" id="KW-0479">Metal-binding</keyword>
<evidence type="ECO:0000259" key="11">
    <source>
        <dbReference type="Pfam" id="PF02769"/>
    </source>
</evidence>
<comment type="catalytic activity">
    <reaction evidence="9">
        <text>hydrogenselenide + ATP + H2O = selenophosphate + AMP + phosphate + 2 H(+)</text>
        <dbReference type="Rhea" id="RHEA:18737"/>
        <dbReference type="ChEBI" id="CHEBI:15377"/>
        <dbReference type="ChEBI" id="CHEBI:15378"/>
        <dbReference type="ChEBI" id="CHEBI:16144"/>
        <dbReference type="ChEBI" id="CHEBI:29317"/>
        <dbReference type="ChEBI" id="CHEBI:30616"/>
        <dbReference type="ChEBI" id="CHEBI:43474"/>
        <dbReference type="ChEBI" id="CHEBI:456215"/>
        <dbReference type="EC" id="2.7.9.3"/>
    </reaction>
</comment>
<keyword evidence="8 9" id="KW-0711">Selenium</keyword>
<dbReference type="EMBL" id="AZQP01000020">
    <property type="protein sequence ID" value="EYE88484.1"/>
    <property type="molecule type" value="Genomic_DNA"/>
</dbReference>
<dbReference type="Gene3D" id="3.30.1330.10">
    <property type="entry name" value="PurM-like, N-terminal domain"/>
    <property type="match status" value="1"/>
</dbReference>
<evidence type="ECO:0000256" key="4">
    <source>
        <dbReference type="ARBA" id="ARBA00022741"/>
    </source>
</evidence>
<sequence length="303" mass="33100">MGIDTSDDAAVYKINNDLAIIQTLDFFTPIVDDPYLFGQIAATNSLSDIYAMGGSPILALNIVCFPTCLDFKILGDILKGGADKVREAGATIVGGHTIDDKEPKYGLSVTGLVHPDKVLKNSNAKPGDILILTKPLGTGIINTAIKGEIAEKSQIEMAVRSMTTLNKYAYEVALDFNINACTDITGFGLMGHALEMAEGSKVSIVIERDKIKYFDGVDDLAKMGIIPAGTYKNKEYLEGKYDFNNLEDYMLDILMDPQTSGGLLYSISEKEGNKFIYKLKENGIEANIIGYVQEKGEKYLYIK</sequence>
<evidence type="ECO:0000259" key="10">
    <source>
        <dbReference type="Pfam" id="PF00586"/>
    </source>
</evidence>
<evidence type="ECO:0000256" key="2">
    <source>
        <dbReference type="ARBA" id="ARBA00022679"/>
    </source>
</evidence>
<dbReference type="Gene3D" id="3.90.650.10">
    <property type="entry name" value="PurM-like C-terminal domain"/>
    <property type="match status" value="1"/>
</dbReference>
<comment type="cofactor">
    <cofactor evidence="9">
        <name>Mg(2+)</name>
        <dbReference type="ChEBI" id="CHEBI:18420"/>
    </cofactor>
    <text evidence="9">Binds 1 Mg(2+) ion per monomer.</text>
</comment>
<dbReference type="Pfam" id="PF00586">
    <property type="entry name" value="AIRS"/>
    <property type="match status" value="1"/>
</dbReference>
<dbReference type="SUPFAM" id="SSF55326">
    <property type="entry name" value="PurM N-terminal domain-like"/>
    <property type="match status" value="1"/>
</dbReference>
<evidence type="ECO:0000256" key="1">
    <source>
        <dbReference type="ARBA" id="ARBA00008026"/>
    </source>
</evidence>
<dbReference type="GO" id="GO:0005524">
    <property type="term" value="F:ATP binding"/>
    <property type="evidence" value="ECO:0007669"/>
    <property type="project" value="UniProtKB-UniRule"/>
</dbReference>
<dbReference type="PIRSF" id="PIRSF036407">
    <property type="entry name" value="Selenphspht_syn"/>
    <property type="match status" value="1"/>
</dbReference>
<feature type="domain" description="PurM-like C-terminal" evidence="11">
    <location>
        <begin position="125"/>
        <end position="302"/>
    </location>
</feature>
<evidence type="ECO:0000256" key="9">
    <source>
        <dbReference type="HAMAP-Rule" id="MF_00625"/>
    </source>
</evidence>
<keyword evidence="7 9" id="KW-0460">Magnesium</keyword>
<feature type="binding site" evidence="9">
    <location>
        <position position="8"/>
    </location>
    <ligand>
        <name>Mg(2+)</name>
        <dbReference type="ChEBI" id="CHEBI:18420"/>
    </ligand>
</feature>
<evidence type="ECO:0000256" key="8">
    <source>
        <dbReference type="ARBA" id="ARBA00023266"/>
    </source>
</evidence>
<dbReference type="FunFam" id="3.90.650.10:FF:000004">
    <property type="entry name" value="Selenide, water dikinase"/>
    <property type="match status" value="1"/>
</dbReference>
<keyword evidence="4 9" id="KW-0547">Nucleotide-binding</keyword>
<dbReference type="InterPro" id="IPR004536">
    <property type="entry name" value="SPS/SelD"/>
</dbReference>
<dbReference type="InterPro" id="IPR016188">
    <property type="entry name" value="PurM-like_N"/>
</dbReference>
<comment type="function">
    <text evidence="9">Synthesizes selenophosphate from selenide and ATP.</text>
</comment>
<name>A0A017RVR7_9CLOT</name>
<keyword evidence="13" id="KW-1185">Reference proteome</keyword>
<dbReference type="STRING" id="1403537.Q428_07830"/>
<evidence type="ECO:0000256" key="5">
    <source>
        <dbReference type="ARBA" id="ARBA00022777"/>
    </source>
</evidence>
<comment type="subunit">
    <text evidence="9">Homodimer.</text>
</comment>
<comment type="similarity">
    <text evidence="1 9">Belongs to the selenophosphate synthase 1 family. Class I subfamily.</text>
</comment>
<organism evidence="12 13">
    <name type="scientific">Fervidicella metallireducens AeB</name>
    <dbReference type="NCBI Taxonomy" id="1403537"/>
    <lineage>
        <taxon>Bacteria</taxon>
        <taxon>Bacillati</taxon>
        <taxon>Bacillota</taxon>
        <taxon>Clostridia</taxon>
        <taxon>Eubacteriales</taxon>
        <taxon>Clostridiaceae</taxon>
        <taxon>Fervidicella</taxon>
    </lineage>
</organism>
<dbReference type="NCBIfam" id="NF002098">
    <property type="entry name" value="PRK00943.1"/>
    <property type="match status" value="1"/>
</dbReference>
<feature type="binding site" description="in other chain" evidence="9">
    <location>
        <position position="48"/>
    </location>
    <ligand>
        <name>ATP</name>
        <dbReference type="ChEBI" id="CHEBI:30616"/>
        <note>ligand shared between dimeric partners</note>
    </ligand>
</feature>
<dbReference type="Pfam" id="PF02769">
    <property type="entry name" value="AIRS_C"/>
    <property type="match status" value="1"/>
</dbReference>
<feature type="binding site" evidence="9">
    <location>
        <position position="183"/>
    </location>
    <ligand>
        <name>Mg(2+)</name>
        <dbReference type="ChEBI" id="CHEBI:18420"/>
    </ligand>
</feature>
<dbReference type="EC" id="2.7.9.3" evidence="9"/>
<dbReference type="InterPro" id="IPR036676">
    <property type="entry name" value="PurM-like_C_sf"/>
</dbReference>
<dbReference type="GO" id="GO:0004756">
    <property type="term" value="F:selenide, water dikinase activity"/>
    <property type="evidence" value="ECO:0007669"/>
    <property type="project" value="UniProtKB-UniRule"/>
</dbReference>
<evidence type="ECO:0000256" key="7">
    <source>
        <dbReference type="ARBA" id="ARBA00022842"/>
    </source>
</evidence>
<dbReference type="PANTHER" id="PTHR10256:SF0">
    <property type="entry name" value="INACTIVE SELENIDE, WATER DIKINASE-LIKE PROTEIN-RELATED"/>
    <property type="match status" value="1"/>
</dbReference>
<evidence type="ECO:0000313" key="13">
    <source>
        <dbReference type="Proteomes" id="UP000019681"/>
    </source>
</evidence>
<evidence type="ECO:0000256" key="3">
    <source>
        <dbReference type="ARBA" id="ARBA00022723"/>
    </source>
</evidence>
<feature type="binding site" evidence="9">
    <location>
        <position position="48"/>
    </location>
    <ligand>
        <name>Mg(2+)</name>
        <dbReference type="ChEBI" id="CHEBI:18420"/>
    </ligand>
</feature>
<dbReference type="CDD" id="cd02195">
    <property type="entry name" value="SelD"/>
    <property type="match status" value="1"/>
</dbReference>
<gene>
    <name evidence="9" type="primary">selD</name>
    <name evidence="12" type="ORF">Q428_07830</name>
</gene>
<protein>
    <recommendedName>
        <fullName evidence="9">Selenide, water dikinase</fullName>
        <ecNumber evidence="9">2.7.9.3</ecNumber>
    </recommendedName>
    <alternativeName>
        <fullName evidence="9">Selenium donor protein</fullName>
    </alternativeName>
    <alternativeName>
        <fullName evidence="9">Selenophosphate synthase</fullName>
    </alternativeName>
</protein>
<dbReference type="NCBIfam" id="TIGR00476">
    <property type="entry name" value="selD"/>
    <property type="match status" value="1"/>
</dbReference>